<dbReference type="InterPro" id="IPR017937">
    <property type="entry name" value="Thioredoxin_CS"/>
</dbReference>
<keyword evidence="3" id="KW-0408">Iron</keyword>
<evidence type="ECO:0000256" key="2">
    <source>
        <dbReference type="ARBA" id="ARBA00022723"/>
    </source>
</evidence>
<keyword evidence="4" id="KW-0411">Iron-sulfur</keyword>
<dbReference type="GO" id="GO:0005634">
    <property type="term" value="C:nucleus"/>
    <property type="evidence" value="ECO:0007669"/>
    <property type="project" value="TreeGrafter"/>
</dbReference>
<dbReference type="InterPro" id="IPR004480">
    <property type="entry name" value="Monothiol_GRX-rel"/>
</dbReference>
<dbReference type="InterPro" id="IPR036249">
    <property type="entry name" value="Thioredoxin-like_sf"/>
</dbReference>
<dbReference type="Gene3D" id="3.40.30.10">
    <property type="entry name" value="Glutaredoxin"/>
    <property type="match status" value="3"/>
</dbReference>
<dbReference type="CDD" id="cd03028">
    <property type="entry name" value="GRX_PICOT_like"/>
    <property type="match status" value="2"/>
</dbReference>
<dbReference type="PANTHER" id="PTHR10293">
    <property type="entry name" value="GLUTAREDOXIN FAMILY MEMBER"/>
    <property type="match status" value="1"/>
</dbReference>
<accession>A0A1Y5IH91</accession>
<dbReference type="InterPro" id="IPR033658">
    <property type="entry name" value="GRX_PICOT-like"/>
</dbReference>
<dbReference type="InterPro" id="IPR002109">
    <property type="entry name" value="Glutaredoxin"/>
</dbReference>
<feature type="domain" description="Thioredoxin" evidence="5">
    <location>
        <begin position="1"/>
        <end position="123"/>
    </location>
</feature>
<proteinExistence type="inferred from homology"/>
<dbReference type="GO" id="GO:0005829">
    <property type="term" value="C:cytosol"/>
    <property type="evidence" value="ECO:0007669"/>
    <property type="project" value="TreeGrafter"/>
</dbReference>
<comment type="similarity">
    <text evidence="1">Belongs to the glutaredoxin family. CGFS subfamily.</text>
</comment>
<dbReference type="PROSITE" id="PS51352">
    <property type="entry name" value="THIOREDOXIN_2"/>
    <property type="match status" value="1"/>
</dbReference>
<dbReference type="NCBIfam" id="TIGR00365">
    <property type="entry name" value="Grx4 family monothiol glutaredoxin"/>
    <property type="match status" value="2"/>
</dbReference>
<evidence type="ECO:0000256" key="4">
    <source>
        <dbReference type="ARBA" id="ARBA00023014"/>
    </source>
</evidence>
<dbReference type="PROSITE" id="PS00194">
    <property type="entry name" value="THIOREDOXIN_1"/>
    <property type="match status" value="1"/>
</dbReference>
<dbReference type="PROSITE" id="PS51354">
    <property type="entry name" value="GLUTAREDOXIN_2"/>
    <property type="match status" value="2"/>
</dbReference>
<dbReference type="Proteomes" id="UP000195557">
    <property type="component" value="Unassembled WGS sequence"/>
</dbReference>
<protein>
    <submittedName>
        <fullName evidence="6">Glutaredoxin-related protein</fullName>
    </submittedName>
</protein>
<dbReference type="PANTHER" id="PTHR10293:SF73">
    <property type="entry name" value="GLUTAREDOXIN-3"/>
    <property type="match status" value="1"/>
</dbReference>
<keyword evidence="2" id="KW-0479">Metal-binding</keyword>
<sequence>MSVALTDAAAYDAFTAARDRAIVHFTASWCEPCAAMEIVLEKIREKHAGVVTATCDAEAVEDVAEREGVSAVPYFVFYRDGKRVDAVEGADAATVTNKTRMYFPATATQTTATTAKGADAVKATEASGKQALQARLKSLIESQPVVLFMKGHPDEPKCGFSRKVVDALNGAGIKFGSFNILADEDVRQGLKEYSNWPTYPQLYVDGELLGGCDIILEMAESGELAEACSEASGDGKVKKALNERIKRMLDAQDVILFMKGDRNVPRCGFSGKVVKALDATGVEYATFDILGDEPIRQGLKEYSNWPTYPQLYYKGELIGGCDIILELAEAGELATELGAA</sequence>
<dbReference type="FunFam" id="3.40.30.10:FF:000012">
    <property type="entry name" value="Monothiol glutaredoxin"/>
    <property type="match status" value="2"/>
</dbReference>
<dbReference type="SUPFAM" id="SSF52833">
    <property type="entry name" value="Thioredoxin-like"/>
    <property type="match status" value="3"/>
</dbReference>
<dbReference type="EMBL" id="KZ155772">
    <property type="protein sequence ID" value="OUS48930.1"/>
    <property type="molecule type" value="Genomic_DNA"/>
</dbReference>
<evidence type="ECO:0000313" key="6">
    <source>
        <dbReference type="EMBL" id="OUS48930.1"/>
    </source>
</evidence>
<organism evidence="6">
    <name type="scientific">Ostreococcus tauri</name>
    <name type="common">Marine green alga</name>
    <dbReference type="NCBI Taxonomy" id="70448"/>
    <lineage>
        <taxon>Eukaryota</taxon>
        <taxon>Viridiplantae</taxon>
        <taxon>Chlorophyta</taxon>
        <taxon>Mamiellophyceae</taxon>
        <taxon>Mamiellales</taxon>
        <taxon>Bathycoccaceae</taxon>
        <taxon>Ostreococcus</taxon>
    </lineage>
</organism>
<evidence type="ECO:0000256" key="3">
    <source>
        <dbReference type="ARBA" id="ARBA00023004"/>
    </source>
</evidence>
<evidence type="ECO:0000259" key="5">
    <source>
        <dbReference type="PROSITE" id="PS51352"/>
    </source>
</evidence>
<gene>
    <name evidence="6" type="ORF">BE221DRAFT_189294</name>
</gene>
<dbReference type="eggNOG" id="KOG0911">
    <property type="taxonomic scope" value="Eukaryota"/>
</dbReference>
<dbReference type="GO" id="GO:0051536">
    <property type="term" value="F:iron-sulfur cluster binding"/>
    <property type="evidence" value="ECO:0007669"/>
    <property type="project" value="UniProtKB-KW"/>
</dbReference>
<dbReference type="Pfam" id="PF00085">
    <property type="entry name" value="Thioredoxin"/>
    <property type="match status" value="1"/>
</dbReference>
<evidence type="ECO:0000256" key="1">
    <source>
        <dbReference type="ARBA" id="ARBA00008983"/>
    </source>
</evidence>
<dbReference type="AlphaFoldDB" id="A0A1Y5IH91"/>
<reference evidence="6" key="1">
    <citation type="submission" date="2017-04" db="EMBL/GenBank/DDBJ databases">
        <title>Population genomics of picophytoplankton unveils novel chromosome hypervariability.</title>
        <authorList>
            <consortium name="DOE Joint Genome Institute"/>
            <person name="Blanc-Mathieu R."/>
            <person name="Krasovec M."/>
            <person name="Hebrard M."/>
            <person name="Yau S."/>
            <person name="Desgranges E."/>
            <person name="Martin J."/>
            <person name="Schackwitz W."/>
            <person name="Kuo A."/>
            <person name="Salin G."/>
            <person name="Donnadieu C."/>
            <person name="Desdevises Y."/>
            <person name="Sanchez-Ferandin S."/>
            <person name="Moreau H."/>
            <person name="Rivals E."/>
            <person name="Grigoriev I.V."/>
            <person name="Grimsley N."/>
            <person name="Eyre-Walker A."/>
            <person name="Piganeau G."/>
        </authorList>
    </citation>
    <scope>NUCLEOTIDE SEQUENCE [LARGE SCALE GENOMIC DNA]</scope>
    <source>
        <strain evidence="6">RCC 1115</strain>
    </source>
</reference>
<dbReference type="GO" id="GO:0006879">
    <property type="term" value="P:intracellular iron ion homeostasis"/>
    <property type="evidence" value="ECO:0007669"/>
    <property type="project" value="TreeGrafter"/>
</dbReference>
<dbReference type="Pfam" id="PF00462">
    <property type="entry name" value="Glutaredoxin"/>
    <property type="match status" value="2"/>
</dbReference>
<dbReference type="GO" id="GO:0046872">
    <property type="term" value="F:metal ion binding"/>
    <property type="evidence" value="ECO:0007669"/>
    <property type="project" value="UniProtKB-KW"/>
</dbReference>
<name>A0A1Y5IH91_OSTTA</name>
<dbReference type="InterPro" id="IPR013766">
    <property type="entry name" value="Thioredoxin_domain"/>
</dbReference>